<gene>
    <name evidence="1" type="ORF">JJQ58_11460</name>
</gene>
<dbReference type="Pfam" id="PF04464">
    <property type="entry name" value="Glyphos_transf"/>
    <property type="match status" value="1"/>
</dbReference>
<organism evidence="1 2">
    <name type="scientific">Mammaliicoccus fleurettii</name>
    <dbReference type="NCBI Taxonomy" id="150056"/>
    <lineage>
        <taxon>Bacteria</taxon>
        <taxon>Bacillati</taxon>
        <taxon>Bacillota</taxon>
        <taxon>Bacilli</taxon>
        <taxon>Bacillales</taxon>
        <taxon>Staphylococcaceae</taxon>
        <taxon>Mammaliicoccus</taxon>
    </lineage>
</organism>
<comment type="caution">
    <text evidence="1">The sequence shown here is derived from an EMBL/GenBank/DDBJ whole genome shotgun (WGS) entry which is preliminary data.</text>
</comment>
<proteinExistence type="predicted"/>
<reference evidence="1 2" key="1">
    <citation type="submission" date="2021-05" db="EMBL/GenBank/DDBJ databases">
        <title>Staphylococcus fleurettii isolated from lake water in First Nation community in Manitoba, Canada.</title>
        <authorList>
            <person name="Bashar S."/>
            <person name="Murdock A."/>
            <person name="Patidar R."/>
            <person name="Golding G."/>
            <person name="Farenhorst A."/>
            <person name="Kumar A."/>
        </authorList>
    </citation>
    <scope>NUCLEOTIDE SEQUENCE [LARGE SCALE GENOMIC DNA]</scope>
    <source>
        <strain evidence="1 2">SF002</strain>
    </source>
</reference>
<accession>A0ABS5MQ78</accession>
<name>A0ABS5MQ78_9STAP</name>
<evidence type="ECO:0000313" key="2">
    <source>
        <dbReference type="Proteomes" id="UP000681586"/>
    </source>
</evidence>
<evidence type="ECO:0000313" key="1">
    <source>
        <dbReference type="EMBL" id="MBS3698084.1"/>
    </source>
</evidence>
<dbReference type="Proteomes" id="UP000681586">
    <property type="component" value="Unassembled WGS sequence"/>
</dbReference>
<dbReference type="EMBL" id="JAGXBM010000024">
    <property type="protein sequence ID" value="MBS3698084.1"/>
    <property type="molecule type" value="Genomic_DNA"/>
</dbReference>
<dbReference type="InterPro" id="IPR043148">
    <property type="entry name" value="TagF_C"/>
</dbReference>
<protein>
    <submittedName>
        <fullName evidence="1">CDP-glycerol glycerophosphotransferase family protein</fullName>
    </submittedName>
</protein>
<dbReference type="SUPFAM" id="SSF53756">
    <property type="entry name" value="UDP-Glycosyltransferase/glycogen phosphorylase"/>
    <property type="match status" value="1"/>
</dbReference>
<dbReference type="RefSeq" id="WP_203154152.1">
    <property type="nucleotide sequence ID" value="NZ_JAEPSA010000026.1"/>
</dbReference>
<dbReference type="Gene3D" id="3.40.50.12580">
    <property type="match status" value="1"/>
</dbReference>
<dbReference type="InterPro" id="IPR007554">
    <property type="entry name" value="Glycerophosphate_synth"/>
</dbReference>
<keyword evidence="2" id="KW-1185">Reference proteome</keyword>
<sequence>MSTLYKLKNILVRRFDCVSVEDKTDKIVIEYKYKNYLVFNKDQFEVRIQNKTVPVVIKKSGTNHLKVEIDKDLLTFEAKETFIKVNCFYNGKKLWVRDNNKGSLYLTIDGKLCEVECTKNMYIKSLNEDYTFVNEKVKLKPFINESNFTFETSNNYQFSKILLINGSNKSEIPLKAIGKSNYTIPIEKIEMLAMEEYKAMYLVNEDNAYRAKFDNKYSFNLYHYYIEINRNNFFVYHKIFKAENIILKETPDKYGFIINMKSKGNKHIKEYLNVVLMNYENEIIAKYPVKTYEDMITSKIPYDIFIDNRAKKNMYIEAVEEGTSRNVIYNISENVKERIISETAVSINNQYYHMRFISNNGIYVKYRKPFFKNGVNYINENKINFFVKADDIYSHCTFTLTFEERYSKETIEYYIEPGETLLDIKYDEIEKIISKPKTIVDLFITVREQDHIVRKEKIRYRTAKYKKDTYFSKKIIKDNNQEINYLSTITPFKNIKLERFSITNNQLKLMNNKAKDPNIWLIGERFDTAQDNGIVFFNWLRANTSIDAYYVIDENALDYQNLKHNKKVLKFGSIEHFKIASKAKVLVSTHDFENILPYKPAKGFFGYEDTLKVFLQHGVLGRKSVEYHKDYYEQPFDIFNVSSMSEKYDVVVNEMGYDKEQVYISGLSRFDNLPIANDNNNIKKILIMPTWRDWLNSDFTFENSEYLEKYLSLIKNKKLNQLIESNNVEINFYPHYRAQSYFKLFLMNNDIKVQYVELGEKSVQSLLIEHDLLITDYSSVSFDFTYMNKPVIFYHFDVERFFRKGILRPIHETFLGEIMYDEKKLVDQIYDYVVNDSFKKVEVEKDSIFKYIDKNNNERIYNSIVENLERQ</sequence>